<keyword evidence="1" id="KW-1133">Transmembrane helix</keyword>
<comment type="caution">
    <text evidence="2">The sequence shown here is derived from an EMBL/GenBank/DDBJ whole genome shotgun (WGS) entry which is preliminary data.</text>
</comment>
<dbReference type="InterPro" id="IPR030949">
    <property type="entry name" value="ECF_S_folate_fam"/>
</dbReference>
<feature type="transmembrane region" description="Helical" evidence="1">
    <location>
        <begin position="20"/>
        <end position="39"/>
    </location>
</feature>
<evidence type="ECO:0000313" key="3">
    <source>
        <dbReference type="Proteomes" id="UP000779049"/>
    </source>
</evidence>
<proteinExistence type="predicted"/>
<dbReference type="NCBIfam" id="TIGR04518">
    <property type="entry name" value="ECF_S_folT_fam"/>
    <property type="match status" value="1"/>
</dbReference>
<feature type="transmembrane region" description="Helical" evidence="1">
    <location>
        <begin position="85"/>
        <end position="104"/>
    </location>
</feature>
<keyword evidence="1" id="KW-0812">Transmembrane</keyword>
<dbReference type="InterPro" id="IPR024529">
    <property type="entry name" value="ECF_trnsprt_substrate-spec"/>
</dbReference>
<evidence type="ECO:0000256" key="1">
    <source>
        <dbReference type="SAM" id="Phobius"/>
    </source>
</evidence>
<gene>
    <name evidence="2" type="ORF">FLB61_01455</name>
</gene>
<feature type="transmembrane region" description="Helical" evidence="1">
    <location>
        <begin position="151"/>
        <end position="169"/>
    </location>
</feature>
<sequence>MKPKNIFRESLEELRDSRTLSVIAMLLAMAVVLMIFGTIQVTDYLKIGFSFLPNELAAMMFGPSVGGIVAGLADILKYLAKPTGAFFPGFTVSALLGGVIYGLFLYKKPFSIPRMIAAKVTVAVLINSLLNTWWLMVMYGNSFFALLPARFLKQIIMVPIETLLFYLVVKTLSKANIFALVRSKR</sequence>
<organism evidence="2 3">
    <name type="scientific">Sellimonas caecigallum</name>
    <dbReference type="NCBI Taxonomy" id="2592333"/>
    <lineage>
        <taxon>Bacteria</taxon>
        <taxon>Bacillati</taxon>
        <taxon>Bacillota</taxon>
        <taxon>Clostridia</taxon>
        <taxon>Lachnospirales</taxon>
        <taxon>Lachnospiraceae</taxon>
        <taxon>Sellimonas</taxon>
    </lineage>
</organism>
<keyword evidence="3" id="KW-1185">Reference proteome</keyword>
<dbReference type="Pfam" id="PF12822">
    <property type="entry name" value="ECF_trnsprt"/>
    <property type="match status" value="1"/>
</dbReference>
<protein>
    <submittedName>
        <fullName evidence="2">Folate family ECF transporter S component</fullName>
    </submittedName>
</protein>
<name>A0ABS7L422_9FIRM</name>
<dbReference type="Proteomes" id="UP000779049">
    <property type="component" value="Unassembled WGS sequence"/>
</dbReference>
<dbReference type="Gene3D" id="1.10.1760.20">
    <property type="match status" value="1"/>
</dbReference>
<dbReference type="EMBL" id="VIRV01000001">
    <property type="protein sequence ID" value="MBY0757779.1"/>
    <property type="molecule type" value="Genomic_DNA"/>
</dbReference>
<accession>A0ABS7L422</accession>
<evidence type="ECO:0000313" key="2">
    <source>
        <dbReference type="EMBL" id="MBY0757779.1"/>
    </source>
</evidence>
<reference evidence="2 3" key="1">
    <citation type="journal article" date="2020" name="New Microbes New Infect">
        <title>Sellimonas caecigallum sp. nov., description and genome sequence of a new member of the Sellimonas genus isolated from the cecum of feral chicken.</title>
        <authorList>
            <person name="Wongkuna S."/>
            <person name="Ghimire S."/>
            <person name="Antony L."/>
            <person name="Chankhamhaengdecha S."/>
            <person name="Janvilisri T."/>
            <person name="Scaria J."/>
        </authorList>
    </citation>
    <scope>NUCLEOTIDE SEQUENCE [LARGE SCALE GENOMIC DNA]</scope>
    <source>
        <strain evidence="2 3">SW451</strain>
    </source>
</reference>
<feature type="transmembrane region" description="Helical" evidence="1">
    <location>
        <begin position="116"/>
        <end position="139"/>
    </location>
</feature>
<keyword evidence="1" id="KW-0472">Membrane</keyword>